<dbReference type="Proteomes" id="UP001642540">
    <property type="component" value="Unassembled WGS sequence"/>
</dbReference>
<reference evidence="1 2" key="1">
    <citation type="submission" date="2024-08" db="EMBL/GenBank/DDBJ databases">
        <authorList>
            <person name="Cucini C."/>
            <person name="Frati F."/>
        </authorList>
    </citation>
    <scope>NUCLEOTIDE SEQUENCE [LARGE SCALE GENOMIC DNA]</scope>
</reference>
<protein>
    <submittedName>
        <fullName evidence="1">Uncharacterized protein</fullName>
    </submittedName>
</protein>
<evidence type="ECO:0000313" key="2">
    <source>
        <dbReference type="Proteomes" id="UP001642540"/>
    </source>
</evidence>
<evidence type="ECO:0000313" key="1">
    <source>
        <dbReference type="EMBL" id="CAL8104197.1"/>
    </source>
</evidence>
<dbReference type="EMBL" id="CAXLJM020000035">
    <property type="protein sequence ID" value="CAL8104197.1"/>
    <property type="molecule type" value="Genomic_DNA"/>
</dbReference>
<proteinExistence type="predicted"/>
<keyword evidence="2" id="KW-1185">Reference proteome</keyword>
<sequence length="103" mass="12268">MITHQRDVDLGNLVTPRSTIMGRDFANWNTNHSQSFTVILKIKGKCDIQTLQQHILRTWVHKRNRETNDLWEYPELQQYCVLRLGYLFSKWGRKFGNLTSQTM</sequence>
<accession>A0ABP1QIF2</accession>
<gene>
    <name evidence="1" type="ORF">ODALV1_LOCUS11684</name>
</gene>
<comment type="caution">
    <text evidence="1">The sequence shown here is derived from an EMBL/GenBank/DDBJ whole genome shotgun (WGS) entry which is preliminary data.</text>
</comment>
<organism evidence="1 2">
    <name type="scientific">Orchesella dallaii</name>
    <dbReference type="NCBI Taxonomy" id="48710"/>
    <lineage>
        <taxon>Eukaryota</taxon>
        <taxon>Metazoa</taxon>
        <taxon>Ecdysozoa</taxon>
        <taxon>Arthropoda</taxon>
        <taxon>Hexapoda</taxon>
        <taxon>Collembola</taxon>
        <taxon>Entomobryomorpha</taxon>
        <taxon>Entomobryoidea</taxon>
        <taxon>Orchesellidae</taxon>
        <taxon>Orchesellinae</taxon>
        <taxon>Orchesella</taxon>
    </lineage>
</organism>
<name>A0ABP1QIF2_9HEXA</name>